<comment type="caution">
    <text evidence="3">The sequence shown here is derived from an EMBL/GenBank/DDBJ whole genome shotgun (WGS) entry which is preliminary data.</text>
</comment>
<gene>
    <name evidence="3" type="ORF">DXZ20_10770</name>
</gene>
<dbReference type="Pfam" id="PF00535">
    <property type="entry name" value="Glycos_transf_2"/>
    <property type="match status" value="1"/>
</dbReference>
<reference evidence="3 4" key="1">
    <citation type="journal article" date="2020" name="Microb. Ecol.">
        <title>Ecogenomics of the Marine Benthic Filamentous Cyanobacterium Adonisia.</title>
        <authorList>
            <person name="Walter J.M."/>
            <person name="Coutinho F.H."/>
            <person name="Leomil L."/>
            <person name="Hargreaves P.I."/>
            <person name="Campeao M.E."/>
            <person name="Vieira V.V."/>
            <person name="Silva B.S."/>
            <person name="Fistarol G.O."/>
            <person name="Salomon P.S."/>
            <person name="Sawabe T."/>
            <person name="Mino S."/>
            <person name="Hosokawa M."/>
            <person name="Miyashita H."/>
            <person name="Maruyama F."/>
            <person name="van Verk M.C."/>
            <person name="Dutilh B.E."/>
            <person name="Thompson C.C."/>
            <person name="Thompson F.L."/>
        </authorList>
    </citation>
    <scope>NUCLEOTIDE SEQUENCE [LARGE SCALE GENOMIC DNA]</scope>
    <source>
        <strain evidence="3 4">CCMR0081</strain>
    </source>
</reference>
<dbReference type="EMBL" id="QXHD01000004">
    <property type="protein sequence ID" value="NEZ56148.1"/>
    <property type="molecule type" value="Genomic_DNA"/>
</dbReference>
<protein>
    <submittedName>
        <fullName evidence="3">Glycosyltransferase</fullName>
    </submittedName>
</protein>
<dbReference type="PANTHER" id="PTHR22916:SF3">
    <property type="entry name" value="UDP-GLCNAC:BETAGAL BETA-1,3-N-ACETYLGLUCOSAMINYLTRANSFERASE-LIKE PROTEIN 1"/>
    <property type="match status" value="1"/>
</dbReference>
<keyword evidence="1" id="KW-1133">Transmembrane helix</keyword>
<proteinExistence type="predicted"/>
<dbReference type="Proteomes" id="UP000481033">
    <property type="component" value="Unassembled WGS sequence"/>
</dbReference>
<evidence type="ECO:0000256" key="1">
    <source>
        <dbReference type="SAM" id="Phobius"/>
    </source>
</evidence>
<dbReference type="AlphaFoldDB" id="A0A6M0RIQ0"/>
<dbReference type="InterPro" id="IPR001173">
    <property type="entry name" value="Glyco_trans_2-like"/>
</dbReference>
<dbReference type="SUPFAM" id="SSF53448">
    <property type="entry name" value="Nucleotide-diphospho-sugar transferases"/>
    <property type="match status" value="1"/>
</dbReference>
<dbReference type="InterPro" id="IPR029044">
    <property type="entry name" value="Nucleotide-diphossugar_trans"/>
</dbReference>
<evidence type="ECO:0000313" key="4">
    <source>
        <dbReference type="Proteomes" id="UP000481033"/>
    </source>
</evidence>
<dbReference type="Gene3D" id="3.90.550.10">
    <property type="entry name" value="Spore Coat Polysaccharide Biosynthesis Protein SpsA, Chain A"/>
    <property type="match status" value="1"/>
</dbReference>
<sequence>MSSKSLVSIIINNYNYEKFVKKAIDSALSQTYDNIEVIVVDDGSTDNSKDLIQQYDSRVKTIFKENGGQASALNAGFFASQGDIIIFLDSDDYLFDNAVAEVMEHWRDDLSKLHYRLGVVDSENNSLDYTYPRNAKLAIGDVYKTLLSKTTYATVPTSGNAISRKALTEIFPIPEDDFKLAADNYLTTLVPFYGSVASIETALAGYRIHQNNRWVSATFDEGKLGKYVQHDLLRDRLLIEKAEQFGYEMPKDFELRFFGRLWSRLASLRLNFSNHPIPSDNRLNLTFSGLISLWKYSDLTPLRRAIYSVWFVWVGIMPLSLARPAVIWLFSPQARPKLLKMMVSN</sequence>
<keyword evidence="3" id="KW-0808">Transferase</keyword>
<feature type="domain" description="Glycosyltransferase 2-like" evidence="2">
    <location>
        <begin position="8"/>
        <end position="167"/>
    </location>
</feature>
<dbReference type="PANTHER" id="PTHR22916">
    <property type="entry name" value="GLYCOSYLTRANSFERASE"/>
    <property type="match status" value="1"/>
</dbReference>
<keyword evidence="1" id="KW-0472">Membrane</keyword>
<evidence type="ECO:0000259" key="2">
    <source>
        <dbReference type="Pfam" id="PF00535"/>
    </source>
</evidence>
<organism evidence="3 4">
    <name type="scientific">Adonisia turfae CCMR0081</name>
    <dbReference type="NCBI Taxonomy" id="2292702"/>
    <lineage>
        <taxon>Bacteria</taxon>
        <taxon>Bacillati</taxon>
        <taxon>Cyanobacteriota</taxon>
        <taxon>Adonisia</taxon>
        <taxon>Adonisia turfae</taxon>
    </lineage>
</organism>
<dbReference type="GO" id="GO:0016758">
    <property type="term" value="F:hexosyltransferase activity"/>
    <property type="evidence" value="ECO:0007669"/>
    <property type="project" value="UniProtKB-ARBA"/>
</dbReference>
<accession>A0A6M0RIQ0</accession>
<keyword evidence="1" id="KW-0812">Transmembrane</keyword>
<name>A0A6M0RIQ0_9CYAN</name>
<feature type="transmembrane region" description="Helical" evidence="1">
    <location>
        <begin position="310"/>
        <end position="331"/>
    </location>
</feature>
<keyword evidence="4" id="KW-1185">Reference proteome</keyword>
<evidence type="ECO:0000313" key="3">
    <source>
        <dbReference type="EMBL" id="NEZ56148.1"/>
    </source>
</evidence>
<dbReference type="RefSeq" id="WP_163698100.1">
    <property type="nucleotide sequence ID" value="NZ_QXHD01000004.1"/>
</dbReference>